<dbReference type="EC" id="5.2.1.8" evidence="6"/>
<accession>Q1N0B1</accession>
<dbReference type="Pfam" id="PF00254">
    <property type="entry name" value="FKBP_C"/>
    <property type="match status" value="1"/>
</dbReference>
<evidence type="ECO:0000256" key="3">
    <source>
        <dbReference type="ARBA" id="ARBA00023110"/>
    </source>
</evidence>
<proteinExistence type="inferred from homology"/>
<protein>
    <recommendedName>
        <fullName evidence="6">Peptidyl-prolyl cis-trans isomerase</fullName>
        <ecNumber evidence="6">5.2.1.8</ecNumber>
    </recommendedName>
</protein>
<dbReference type="OrthoDB" id="9808891at2"/>
<dbReference type="HOGENOM" id="CLU_098197_3_0_6"/>
<evidence type="ECO:0000313" key="9">
    <source>
        <dbReference type="Proteomes" id="UP000004263"/>
    </source>
</evidence>
<evidence type="ECO:0000256" key="6">
    <source>
        <dbReference type="RuleBase" id="RU003915"/>
    </source>
</evidence>
<dbReference type="PANTHER" id="PTHR47861">
    <property type="entry name" value="FKBP-TYPE PEPTIDYL-PROLYL CIS-TRANS ISOMERASE SLYD"/>
    <property type="match status" value="1"/>
</dbReference>
<keyword evidence="3 5" id="KW-0697">Rotamase</keyword>
<comment type="similarity">
    <text evidence="2 6">Belongs to the FKBP-type PPIase family.</text>
</comment>
<dbReference type="Gene3D" id="3.10.50.40">
    <property type="match status" value="1"/>
</dbReference>
<organism evidence="8 9">
    <name type="scientific">Bermanella marisrubri</name>
    <dbReference type="NCBI Taxonomy" id="207949"/>
    <lineage>
        <taxon>Bacteria</taxon>
        <taxon>Pseudomonadati</taxon>
        <taxon>Pseudomonadota</taxon>
        <taxon>Gammaproteobacteria</taxon>
        <taxon>Oceanospirillales</taxon>
        <taxon>Oceanospirillaceae</taxon>
        <taxon>Bermanella</taxon>
    </lineage>
</organism>
<evidence type="ECO:0000259" key="7">
    <source>
        <dbReference type="PROSITE" id="PS50059"/>
    </source>
</evidence>
<evidence type="ECO:0000256" key="4">
    <source>
        <dbReference type="ARBA" id="ARBA00023235"/>
    </source>
</evidence>
<feature type="domain" description="PPIase FKBP-type" evidence="7">
    <location>
        <begin position="6"/>
        <end position="90"/>
    </location>
</feature>
<dbReference type="PANTHER" id="PTHR47861:SF4">
    <property type="entry name" value="FKBP-TYPE 16 KDA PEPTIDYL-PROLYL CIS-TRANS ISOMERASE"/>
    <property type="match status" value="1"/>
</dbReference>
<dbReference type="RefSeq" id="WP_007018827.1">
    <property type="nucleotide sequence ID" value="NZ_CH724119.1"/>
</dbReference>
<comment type="caution">
    <text evidence="8">The sequence shown here is derived from an EMBL/GenBank/DDBJ whole genome shotgun (WGS) entry which is preliminary data.</text>
</comment>
<name>Q1N0B1_9GAMM</name>
<comment type="catalytic activity">
    <reaction evidence="1 5 6">
        <text>[protein]-peptidylproline (omega=180) = [protein]-peptidylproline (omega=0)</text>
        <dbReference type="Rhea" id="RHEA:16237"/>
        <dbReference type="Rhea" id="RHEA-COMP:10747"/>
        <dbReference type="Rhea" id="RHEA-COMP:10748"/>
        <dbReference type="ChEBI" id="CHEBI:83833"/>
        <dbReference type="ChEBI" id="CHEBI:83834"/>
        <dbReference type="EC" id="5.2.1.8"/>
    </reaction>
</comment>
<reference evidence="8 9" key="1">
    <citation type="submission" date="2006-03" db="EMBL/GenBank/DDBJ databases">
        <authorList>
            <person name="Pinhassi J."/>
            <person name="Pedros-Alio C."/>
            <person name="Ferriera S."/>
            <person name="Johnson J."/>
            <person name="Kravitz S."/>
            <person name="Halpern A."/>
            <person name="Remington K."/>
            <person name="Beeson K."/>
            <person name="Tran B."/>
            <person name="Rogers Y.-H."/>
            <person name="Friedman R."/>
            <person name="Venter J.C."/>
        </authorList>
    </citation>
    <scope>NUCLEOTIDE SEQUENCE [LARGE SCALE GENOMIC DNA]</scope>
    <source>
        <strain evidence="8 9">RED65</strain>
    </source>
</reference>
<dbReference type="PROSITE" id="PS50059">
    <property type="entry name" value="FKBP_PPIASE"/>
    <property type="match status" value="1"/>
</dbReference>
<dbReference type="AlphaFoldDB" id="Q1N0B1"/>
<evidence type="ECO:0000256" key="5">
    <source>
        <dbReference type="PROSITE-ProRule" id="PRU00277"/>
    </source>
</evidence>
<dbReference type="InterPro" id="IPR001179">
    <property type="entry name" value="PPIase_FKBP_dom"/>
</dbReference>
<gene>
    <name evidence="8" type="ORF">RED65_07954</name>
</gene>
<dbReference type="InterPro" id="IPR046357">
    <property type="entry name" value="PPIase_dom_sf"/>
</dbReference>
<evidence type="ECO:0000256" key="1">
    <source>
        <dbReference type="ARBA" id="ARBA00000971"/>
    </source>
</evidence>
<dbReference type="EMBL" id="AAQH01000015">
    <property type="protein sequence ID" value="EAT11606.1"/>
    <property type="molecule type" value="Genomic_DNA"/>
</dbReference>
<dbReference type="NCBIfam" id="NF011676">
    <property type="entry name" value="PRK15095.1"/>
    <property type="match status" value="1"/>
</dbReference>
<dbReference type="SUPFAM" id="SSF54534">
    <property type="entry name" value="FKBP-like"/>
    <property type="match status" value="1"/>
</dbReference>
<dbReference type="Proteomes" id="UP000004263">
    <property type="component" value="Unassembled WGS sequence"/>
</dbReference>
<keyword evidence="4 5" id="KW-0413">Isomerase</keyword>
<sequence>MQITEGKQVTLHFSLKLEDDQVVDSTFDKDPATLVVGDGNLPESFEALLIGLSAGDKELFTVPPEKAFAQPNPNNVQHMKRSDFPADMKLEPGMMISFADANQAELPGMIKEVHDNLVIVDFNHPLAGRTLKFEVEIIDVKDAD</sequence>
<keyword evidence="9" id="KW-1185">Reference proteome</keyword>
<dbReference type="GO" id="GO:0003755">
    <property type="term" value="F:peptidyl-prolyl cis-trans isomerase activity"/>
    <property type="evidence" value="ECO:0007669"/>
    <property type="project" value="UniProtKB-UniRule"/>
</dbReference>
<evidence type="ECO:0000256" key="2">
    <source>
        <dbReference type="ARBA" id="ARBA00006577"/>
    </source>
</evidence>
<evidence type="ECO:0000313" key="8">
    <source>
        <dbReference type="EMBL" id="EAT11606.1"/>
    </source>
</evidence>
<dbReference type="STRING" id="207949.RED65_07954"/>